<evidence type="ECO:0000313" key="2">
    <source>
        <dbReference type="Proteomes" id="UP001231649"/>
    </source>
</evidence>
<sequence length="567" mass="63475">MLPAMGGFNLVIISLTCFAGLVATQDSFITIPLNKSTTYENKELYGSYVTLNGVSNIKVNFSNVVKSLYFIVFQAHSHMFNITLNMTSINLLTNATEVGTNLGYVIFMDDNPTLNILSDHKNDTVRVYISVHGYGKNDPIPGGCNMELPIQIPPYLITQTFADYVLVEAGAPAAPATDRTCLKPRLAEMSFYMMYLPERNFLLEPYFNGLKAMMTLEGIKKYGTEIPYVSVPLSRRRVSAYPGTGAIYVVLAKSRLLNKDNLTAYSVYVPNYSYGCNEFDEDSCEMIDDWLSQILCLLLMIVGLFICFFGHRFFKTEMFFAGFFSGVIISYILIALVTVVEKPALLPAATVSGIFFGGIWWLFWWLYGIPVLAVLLPSLNLGFLLASIFYYRLPGNIPYLVSDFNFWTLFVLVMLLTALAVFSVSYAANIICCAVLGAYATVLALDYYMGSNFKFIIINVIRRATVPDFNQAFVAPPDSEWRDVAVGVIWLILATLGFLFQHWYNRGRPPFPPPPRAVRPSMSESGSVSYGTLSAYFGRRPRNQQTTRDQNQTPIGPRANERTALLS</sequence>
<gene>
    <name evidence="1" type="ORF">PYW08_006419</name>
</gene>
<accession>A0ACC2QMJ9</accession>
<comment type="caution">
    <text evidence="1">The sequence shown here is derived from an EMBL/GenBank/DDBJ whole genome shotgun (WGS) entry which is preliminary data.</text>
</comment>
<proteinExistence type="predicted"/>
<keyword evidence="2" id="KW-1185">Reference proteome</keyword>
<dbReference type="EMBL" id="CM056795">
    <property type="protein sequence ID" value="KAJ8720954.1"/>
    <property type="molecule type" value="Genomic_DNA"/>
</dbReference>
<reference evidence="1" key="1">
    <citation type="submission" date="2023-03" db="EMBL/GenBank/DDBJ databases">
        <title>Chromosome-level genomes of two armyworms, Mythimna separata and Mythimna loreyi, provide insights into the biosynthesis and reception of sex pheromones.</title>
        <authorList>
            <person name="Zhao H."/>
        </authorList>
    </citation>
    <scope>NUCLEOTIDE SEQUENCE</scope>
    <source>
        <strain evidence="1">BeijingLab</strain>
    </source>
</reference>
<name>A0ACC2QMJ9_9NEOP</name>
<protein>
    <submittedName>
        <fullName evidence="1">Uncharacterized protein</fullName>
    </submittedName>
</protein>
<evidence type="ECO:0000313" key="1">
    <source>
        <dbReference type="EMBL" id="KAJ8720954.1"/>
    </source>
</evidence>
<dbReference type="Proteomes" id="UP001231649">
    <property type="component" value="Chromosome 19"/>
</dbReference>
<organism evidence="1 2">
    <name type="scientific">Mythimna loreyi</name>
    <dbReference type="NCBI Taxonomy" id="667449"/>
    <lineage>
        <taxon>Eukaryota</taxon>
        <taxon>Metazoa</taxon>
        <taxon>Ecdysozoa</taxon>
        <taxon>Arthropoda</taxon>
        <taxon>Hexapoda</taxon>
        <taxon>Insecta</taxon>
        <taxon>Pterygota</taxon>
        <taxon>Neoptera</taxon>
        <taxon>Endopterygota</taxon>
        <taxon>Lepidoptera</taxon>
        <taxon>Glossata</taxon>
        <taxon>Ditrysia</taxon>
        <taxon>Noctuoidea</taxon>
        <taxon>Noctuidae</taxon>
        <taxon>Noctuinae</taxon>
        <taxon>Hadenini</taxon>
        <taxon>Mythimna</taxon>
    </lineage>
</organism>